<feature type="transmembrane region" description="Helical" evidence="1">
    <location>
        <begin position="98"/>
        <end position="115"/>
    </location>
</feature>
<dbReference type="Proteomes" id="UP000231276">
    <property type="component" value="Unassembled WGS sequence"/>
</dbReference>
<accession>A0A2H0DWI4</accession>
<evidence type="ECO:0000256" key="1">
    <source>
        <dbReference type="SAM" id="Phobius"/>
    </source>
</evidence>
<dbReference type="Pfam" id="PF18895">
    <property type="entry name" value="T4SS_pilin"/>
    <property type="match status" value="1"/>
</dbReference>
<reference evidence="2 3" key="1">
    <citation type="submission" date="2017-09" db="EMBL/GenBank/DDBJ databases">
        <title>Depth-based differentiation of microbial function through sediment-hosted aquifers and enrichment of novel symbionts in the deep terrestrial subsurface.</title>
        <authorList>
            <person name="Probst A.J."/>
            <person name="Ladd B."/>
            <person name="Jarett J.K."/>
            <person name="Geller-Mcgrath D.E."/>
            <person name="Sieber C.M."/>
            <person name="Emerson J.B."/>
            <person name="Anantharaman K."/>
            <person name="Thomas B.C."/>
            <person name="Malmstrom R."/>
            <person name="Stieglmeier M."/>
            <person name="Klingl A."/>
            <person name="Woyke T."/>
            <person name="Ryan C.M."/>
            <person name="Banfield J.F."/>
        </authorList>
    </citation>
    <scope>NUCLEOTIDE SEQUENCE [LARGE SCALE GENOMIC DNA]</scope>
    <source>
        <strain evidence="2">CG22_combo_CG10-13_8_21_14_all_43_18</strain>
    </source>
</reference>
<feature type="transmembrane region" description="Helical" evidence="1">
    <location>
        <begin position="59"/>
        <end position="77"/>
    </location>
</feature>
<evidence type="ECO:0000313" key="2">
    <source>
        <dbReference type="EMBL" id="PIP86351.1"/>
    </source>
</evidence>
<name>A0A2H0DWI4_9BACT</name>
<organism evidence="2 3">
    <name type="scientific">Candidatus Campbellbacteria bacterium CG22_combo_CG10-13_8_21_14_all_43_18</name>
    <dbReference type="NCBI Taxonomy" id="1974530"/>
    <lineage>
        <taxon>Bacteria</taxon>
        <taxon>Candidatus Campbelliibacteriota</taxon>
    </lineage>
</organism>
<keyword evidence="1" id="KW-1133">Transmembrane helix</keyword>
<keyword evidence="1" id="KW-0812">Transmembrane</keyword>
<comment type="caution">
    <text evidence="2">The sequence shown here is derived from an EMBL/GenBank/DDBJ whole genome shotgun (WGS) entry which is preliminary data.</text>
</comment>
<keyword evidence="1" id="KW-0472">Membrane</keyword>
<dbReference type="InterPro" id="IPR043993">
    <property type="entry name" value="T4SS_pilin"/>
</dbReference>
<gene>
    <name evidence="2" type="ORF">COW82_02530</name>
</gene>
<dbReference type="EMBL" id="PCTS01000034">
    <property type="protein sequence ID" value="PIP86351.1"/>
    <property type="molecule type" value="Genomic_DNA"/>
</dbReference>
<sequence length="137" mass="15188">MKKKIGKKMFVFFIVFFAVWSFWNTAFSQDTYDPISPDLPIESLQKGRVPSLGEYLNEIFTFTLAIAALLAVIRITMGGITYMTSSSGGATGEARETIKSAVLGLLVILATYLILNQINPDILRFDIGGREVNEITK</sequence>
<proteinExistence type="predicted"/>
<evidence type="ECO:0000313" key="3">
    <source>
        <dbReference type="Proteomes" id="UP000231276"/>
    </source>
</evidence>
<dbReference type="AlphaFoldDB" id="A0A2H0DWI4"/>
<protein>
    <submittedName>
        <fullName evidence="2">Uncharacterized protein</fullName>
    </submittedName>
</protein>